<sequence>MEIVVATDGAGGLDAIAATDFGRGETFTIVSTEKHAISAVRVVENTGRRAAQGAGIVAAEQVAGEGVNVAAAGHFGPHAEEILGEEGIVIALIPKVTVREAVERVLARLEEGGSPQSSSP</sequence>
<dbReference type="RefSeq" id="WP_265580861.1">
    <property type="nucleotide sequence ID" value="NZ_CP036172.1"/>
</dbReference>
<dbReference type="PANTHER" id="PTHR42983:SF1">
    <property type="entry name" value="IRON-MOLYBDENUM PROTEIN"/>
    <property type="match status" value="1"/>
</dbReference>
<reference evidence="2" key="2">
    <citation type="submission" date="2019-02" db="EMBL/GenBank/DDBJ databases">
        <authorList>
            <person name="Chen S.-C."/>
            <person name="Chien H.-H."/>
            <person name="Lai M.-C."/>
        </authorList>
    </citation>
    <scope>NUCLEOTIDE SEQUENCE</scope>
    <source>
        <strain evidence="2">N2F9704</strain>
    </source>
</reference>
<organism evidence="2 3">
    <name type="scientific">Methanofollis aquaemaris</name>
    <dbReference type="NCBI Taxonomy" id="126734"/>
    <lineage>
        <taxon>Archaea</taxon>
        <taxon>Methanobacteriati</taxon>
        <taxon>Methanobacteriota</taxon>
        <taxon>Stenosarchaea group</taxon>
        <taxon>Methanomicrobia</taxon>
        <taxon>Methanomicrobiales</taxon>
        <taxon>Methanomicrobiaceae</taxon>
        <taxon>Methanofollis</taxon>
    </lineage>
</organism>
<keyword evidence="3" id="KW-1185">Reference proteome</keyword>
<dbReference type="AlphaFoldDB" id="A0A8A3S6M4"/>
<feature type="domain" description="Dinitrogenase iron-molybdenum cofactor biosynthesis" evidence="1">
    <location>
        <begin position="20"/>
        <end position="106"/>
    </location>
</feature>
<dbReference type="GeneID" id="76424847"/>
<name>A0A8A3S6M4_9EURY</name>
<evidence type="ECO:0000313" key="3">
    <source>
        <dbReference type="Proteomes" id="UP001042704"/>
    </source>
</evidence>
<reference evidence="2" key="1">
    <citation type="journal article" date="2001" name="Int. J. Syst. Evol. Microbiol.">
        <title>Methanofollis aquaemaris sp. nov., a methanogen isolated from an aquaculture fish pond.</title>
        <authorList>
            <person name="Lai M.C."/>
            <person name="Chen S.C."/>
        </authorList>
    </citation>
    <scope>NUCLEOTIDE SEQUENCE</scope>
    <source>
        <strain evidence="2">N2F9704</strain>
    </source>
</reference>
<dbReference type="PANTHER" id="PTHR42983">
    <property type="entry name" value="DINITROGENASE IRON-MOLYBDENUM COFACTOR PROTEIN-RELATED"/>
    <property type="match status" value="1"/>
</dbReference>
<protein>
    <submittedName>
        <fullName evidence="2">Dinitrogenase iron-molybdenum cofactor</fullName>
    </submittedName>
</protein>
<accession>A0A8A3S6M4</accession>
<dbReference type="InterPro" id="IPR003731">
    <property type="entry name" value="Di-Nase_FeMo-co_biosynth"/>
</dbReference>
<gene>
    <name evidence="2" type="ORF">RJ40_10740</name>
</gene>
<evidence type="ECO:0000259" key="1">
    <source>
        <dbReference type="Pfam" id="PF02579"/>
    </source>
</evidence>
<dbReference type="Pfam" id="PF02579">
    <property type="entry name" value="Nitro_FeMo-Co"/>
    <property type="match status" value="1"/>
</dbReference>
<evidence type="ECO:0000313" key="2">
    <source>
        <dbReference type="EMBL" id="QSZ67937.1"/>
    </source>
</evidence>
<dbReference type="Gene3D" id="3.30.420.130">
    <property type="entry name" value="Dinitrogenase iron-molybdenum cofactor biosynthesis domain"/>
    <property type="match status" value="1"/>
</dbReference>
<dbReference type="Proteomes" id="UP001042704">
    <property type="component" value="Chromosome"/>
</dbReference>
<dbReference type="InterPro" id="IPR036105">
    <property type="entry name" value="DiNase_FeMo-co_biosyn_sf"/>
</dbReference>
<dbReference type="EMBL" id="CP036172">
    <property type="protein sequence ID" value="QSZ67937.1"/>
    <property type="molecule type" value="Genomic_DNA"/>
</dbReference>
<proteinExistence type="predicted"/>
<dbReference type="SUPFAM" id="SSF53146">
    <property type="entry name" value="Nitrogenase accessory factor-like"/>
    <property type="match status" value="1"/>
</dbReference>
<dbReference type="KEGG" id="maqe:RJ40_10740"/>